<organism evidence="2 3">
    <name type="scientific">Stachybotrys chlorohalonatus (strain IBT 40285)</name>
    <dbReference type="NCBI Taxonomy" id="1283841"/>
    <lineage>
        <taxon>Eukaryota</taxon>
        <taxon>Fungi</taxon>
        <taxon>Dikarya</taxon>
        <taxon>Ascomycota</taxon>
        <taxon>Pezizomycotina</taxon>
        <taxon>Sordariomycetes</taxon>
        <taxon>Hypocreomycetidae</taxon>
        <taxon>Hypocreales</taxon>
        <taxon>Stachybotryaceae</taxon>
        <taxon>Stachybotrys</taxon>
    </lineage>
</organism>
<proteinExistence type="predicted"/>
<feature type="region of interest" description="Disordered" evidence="1">
    <location>
        <begin position="42"/>
        <end position="64"/>
    </location>
</feature>
<evidence type="ECO:0000313" key="3">
    <source>
        <dbReference type="Proteomes" id="UP000028524"/>
    </source>
</evidence>
<dbReference type="STRING" id="1283841.A0A084QVN7"/>
<evidence type="ECO:0000256" key="1">
    <source>
        <dbReference type="SAM" id="MobiDB-lite"/>
    </source>
</evidence>
<evidence type="ECO:0000313" key="2">
    <source>
        <dbReference type="EMBL" id="KFA68022.1"/>
    </source>
</evidence>
<dbReference type="AlphaFoldDB" id="A0A084QVN7"/>
<feature type="non-terminal residue" evidence="2">
    <location>
        <position position="362"/>
    </location>
</feature>
<dbReference type="EMBL" id="KL660053">
    <property type="protein sequence ID" value="KFA68022.1"/>
    <property type="molecule type" value="Genomic_DNA"/>
</dbReference>
<sequence length="362" mass="40965">MARAMNLPRRAMQRRKFSCHRAATRTHSGSNNIENRVTLPDHSEASEHVSEDNSDDFDPEPSGTVHLHEALDGDLDFNPDLELNLDSGYGSAEENPEQESAFYNDLINQLSAEGPTMASHDENTKRLTIPEEKKWNTFCELTGREPFESLNACNASIFKAYLHWRLKNSRVKKESSIMTYWNVLSMVYAQKTARWMDGGVLYDVGNFIRTLGLDRSKKDKSGLYVEDLDLILHYLYVRDGFVYAHERLRVQLALILIIAGATATRPNALIGNVLYKHAEFQLFPPSPGGTRPRLGLEFSLVNVKKSAGSSKILIFGFHEEHTLLHDPVLHMLALAFADSAFLNEFSSPKQIYEIEVPSHVDR</sequence>
<feature type="compositionally biased region" description="Basic and acidic residues" evidence="1">
    <location>
        <begin position="42"/>
        <end position="51"/>
    </location>
</feature>
<dbReference type="InParanoid" id="A0A084QVN7"/>
<name>A0A084QVN7_STAC4</name>
<dbReference type="OrthoDB" id="4485682at2759"/>
<dbReference type="OMA" id="NTFCELT"/>
<dbReference type="HOGENOM" id="CLU_766315_0_0_1"/>
<dbReference type="PANTHER" id="PTHR37535:SF3">
    <property type="entry name" value="FLUG DOMAIN-CONTAINING PROTEIN"/>
    <property type="match status" value="1"/>
</dbReference>
<dbReference type="InterPro" id="IPR021842">
    <property type="entry name" value="DUF3435"/>
</dbReference>
<dbReference type="Pfam" id="PF11917">
    <property type="entry name" value="DUF3435"/>
    <property type="match status" value="1"/>
</dbReference>
<reference evidence="2 3" key="1">
    <citation type="journal article" date="2014" name="BMC Genomics">
        <title>Comparative genome sequencing reveals chemotype-specific gene clusters in the toxigenic black mold Stachybotrys.</title>
        <authorList>
            <person name="Semeiks J."/>
            <person name="Borek D."/>
            <person name="Otwinowski Z."/>
            <person name="Grishin N.V."/>
        </authorList>
    </citation>
    <scope>NUCLEOTIDE SEQUENCE [LARGE SCALE GENOMIC DNA]</scope>
    <source>
        <strain evidence="2 3">IBT 40285</strain>
    </source>
</reference>
<gene>
    <name evidence="2" type="ORF">S40285_10901</name>
</gene>
<keyword evidence="3" id="KW-1185">Reference proteome</keyword>
<dbReference type="PANTHER" id="PTHR37535">
    <property type="entry name" value="FLUG DOMAIN PROTEIN"/>
    <property type="match status" value="1"/>
</dbReference>
<accession>A0A084QVN7</accession>
<protein>
    <submittedName>
        <fullName evidence="2">Uncharacterized protein</fullName>
    </submittedName>
</protein>
<dbReference type="Proteomes" id="UP000028524">
    <property type="component" value="Unassembled WGS sequence"/>
</dbReference>